<proteinExistence type="predicted"/>
<accession>A0A934JAP7</accession>
<dbReference type="EMBL" id="JAELUP010000103">
    <property type="protein sequence ID" value="MBJ6363380.1"/>
    <property type="molecule type" value="Genomic_DNA"/>
</dbReference>
<keyword evidence="3" id="KW-0472">Membrane</keyword>
<evidence type="ECO:0000256" key="2">
    <source>
        <dbReference type="SAM" id="MobiDB-lite"/>
    </source>
</evidence>
<comment type="caution">
    <text evidence="4">The sequence shown here is derived from an EMBL/GenBank/DDBJ whole genome shotgun (WGS) entry which is preliminary data.</text>
</comment>
<feature type="coiled-coil region" evidence="1">
    <location>
        <begin position="73"/>
        <end position="128"/>
    </location>
</feature>
<organism evidence="4 5">
    <name type="scientific">Paenibacillus roseus</name>
    <dbReference type="NCBI Taxonomy" id="2798579"/>
    <lineage>
        <taxon>Bacteria</taxon>
        <taxon>Bacillati</taxon>
        <taxon>Bacillota</taxon>
        <taxon>Bacilli</taxon>
        <taxon>Bacillales</taxon>
        <taxon>Paenibacillaceae</taxon>
        <taxon>Paenibacillus</taxon>
    </lineage>
</organism>
<sequence>MTDLEEERSYSIFERLLFFITPLLFTIILLAVILAAFSPDIRGRMLDVGNQIPLVGKLLPDGPAKAKLAEDTNEESGEKTAAASEQVKNLQSELAVKEAELNRVLGEQSAQEAKILELQSKVNELTQNAENPELTGEQYTAEIKDLASMYTKMAPNKAAPILQNMELPEMVLILNAMRTEDRAKVMEKMTPKIAADATMLMKDSVSVRDQQIAALQARVKRLAGTGGNTANTQANAPASQPAKNQ</sequence>
<name>A0A934JAP7_9BACL</name>
<dbReference type="AlphaFoldDB" id="A0A934JAP7"/>
<dbReference type="Proteomes" id="UP000640274">
    <property type="component" value="Unassembled WGS sequence"/>
</dbReference>
<keyword evidence="3" id="KW-1133">Transmembrane helix</keyword>
<keyword evidence="1" id="KW-0175">Coiled coil</keyword>
<evidence type="ECO:0000313" key="4">
    <source>
        <dbReference type="EMBL" id="MBJ6363380.1"/>
    </source>
</evidence>
<evidence type="ECO:0000256" key="3">
    <source>
        <dbReference type="SAM" id="Phobius"/>
    </source>
</evidence>
<keyword evidence="3" id="KW-0812">Transmembrane</keyword>
<gene>
    <name evidence="4" type="ORF">JFN88_19430</name>
</gene>
<evidence type="ECO:0000313" key="5">
    <source>
        <dbReference type="Proteomes" id="UP000640274"/>
    </source>
</evidence>
<dbReference type="RefSeq" id="WP_199020926.1">
    <property type="nucleotide sequence ID" value="NZ_JAELUP010000103.1"/>
</dbReference>
<evidence type="ECO:0000256" key="1">
    <source>
        <dbReference type="SAM" id="Coils"/>
    </source>
</evidence>
<feature type="compositionally biased region" description="Polar residues" evidence="2">
    <location>
        <begin position="228"/>
        <end position="245"/>
    </location>
</feature>
<feature type="transmembrane region" description="Helical" evidence="3">
    <location>
        <begin position="16"/>
        <end position="37"/>
    </location>
</feature>
<dbReference type="SUPFAM" id="SSF158791">
    <property type="entry name" value="MgtE N-terminal domain-like"/>
    <property type="match status" value="1"/>
</dbReference>
<reference evidence="4" key="1">
    <citation type="submission" date="2020-12" db="EMBL/GenBank/DDBJ databases">
        <authorList>
            <person name="Huq M.A."/>
        </authorList>
    </citation>
    <scope>NUCLEOTIDE SEQUENCE</scope>
    <source>
        <strain evidence="4">MAHUQ-46</strain>
    </source>
</reference>
<feature type="region of interest" description="Disordered" evidence="2">
    <location>
        <begin position="224"/>
        <end position="245"/>
    </location>
</feature>
<protein>
    <submittedName>
        <fullName evidence="4">MgtE protein</fullName>
    </submittedName>
</protein>
<keyword evidence="5" id="KW-1185">Reference proteome</keyword>